<evidence type="ECO:0000313" key="6">
    <source>
        <dbReference type="EMBL" id="CAG8981686.1"/>
    </source>
</evidence>
<dbReference type="Gene3D" id="2.60.40.790">
    <property type="match status" value="1"/>
</dbReference>
<protein>
    <recommendedName>
        <fullName evidence="5">SHSP domain-containing protein</fullName>
    </recommendedName>
</protein>
<organism evidence="6 7">
    <name type="scientific">Hymenoscyphus albidus</name>
    <dbReference type="NCBI Taxonomy" id="595503"/>
    <lineage>
        <taxon>Eukaryota</taxon>
        <taxon>Fungi</taxon>
        <taxon>Dikarya</taxon>
        <taxon>Ascomycota</taxon>
        <taxon>Pezizomycotina</taxon>
        <taxon>Leotiomycetes</taxon>
        <taxon>Helotiales</taxon>
        <taxon>Helotiaceae</taxon>
        <taxon>Hymenoscyphus</taxon>
    </lineage>
</organism>
<evidence type="ECO:0000256" key="1">
    <source>
        <dbReference type="ARBA" id="ARBA00023016"/>
    </source>
</evidence>
<dbReference type="InterPro" id="IPR002068">
    <property type="entry name" value="A-crystallin/Hsp20_dom"/>
</dbReference>
<dbReference type="Pfam" id="PF00011">
    <property type="entry name" value="HSP20"/>
    <property type="match status" value="1"/>
</dbReference>
<gene>
    <name evidence="6" type="ORF">HYALB_00006558</name>
</gene>
<dbReference type="CDD" id="cd06464">
    <property type="entry name" value="ACD_sHsps-like"/>
    <property type="match status" value="1"/>
</dbReference>
<dbReference type="PROSITE" id="PS01031">
    <property type="entry name" value="SHSP"/>
    <property type="match status" value="1"/>
</dbReference>
<dbReference type="AlphaFoldDB" id="A0A9N9LZZ2"/>
<dbReference type="OrthoDB" id="1431247at2759"/>
<dbReference type="EMBL" id="CAJVRM010000507">
    <property type="protein sequence ID" value="CAG8981686.1"/>
    <property type="molecule type" value="Genomic_DNA"/>
</dbReference>
<comment type="similarity">
    <text evidence="2 3">Belongs to the small heat shock protein (HSP20) family.</text>
</comment>
<evidence type="ECO:0000256" key="3">
    <source>
        <dbReference type="RuleBase" id="RU003616"/>
    </source>
</evidence>
<evidence type="ECO:0000313" key="7">
    <source>
        <dbReference type="Proteomes" id="UP000701801"/>
    </source>
</evidence>
<evidence type="ECO:0000259" key="5">
    <source>
        <dbReference type="PROSITE" id="PS01031"/>
    </source>
</evidence>
<dbReference type="Proteomes" id="UP000701801">
    <property type="component" value="Unassembled WGS sequence"/>
</dbReference>
<dbReference type="PANTHER" id="PTHR11527">
    <property type="entry name" value="HEAT-SHOCK PROTEIN 20 FAMILY MEMBER"/>
    <property type="match status" value="1"/>
</dbReference>
<evidence type="ECO:0000256" key="4">
    <source>
        <dbReference type="SAM" id="MobiDB-lite"/>
    </source>
</evidence>
<keyword evidence="1" id="KW-0346">Stress response</keyword>
<evidence type="ECO:0000256" key="2">
    <source>
        <dbReference type="PROSITE-ProRule" id="PRU00285"/>
    </source>
</evidence>
<dbReference type="SUPFAM" id="SSF49764">
    <property type="entry name" value="HSP20-like chaperones"/>
    <property type="match status" value="1"/>
</dbReference>
<dbReference type="InterPro" id="IPR008978">
    <property type="entry name" value="HSP20-like_chaperone"/>
</dbReference>
<name>A0A9N9LZZ2_9HELO</name>
<comment type="caution">
    <text evidence="6">The sequence shown here is derived from an EMBL/GenBank/DDBJ whole genome shotgun (WGS) entry which is preliminary data.</text>
</comment>
<feature type="region of interest" description="Disordered" evidence="4">
    <location>
        <begin position="69"/>
        <end position="100"/>
    </location>
</feature>
<reference evidence="6" key="1">
    <citation type="submission" date="2021-07" db="EMBL/GenBank/DDBJ databases">
        <authorList>
            <person name="Durling M."/>
        </authorList>
    </citation>
    <scope>NUCLEOTIDE SEQUENCE</scope>
</reference>
<feature type="compositionally biased region" description="Basic and acidic residues" evidence="4">
    <location>
        <begin position="75"/>
        <end position="90"/>
    </location>
</feature>
<keyword evidence="7" id="KW-1185">Reference proteome</keyword>
<accession>A0A9N9LZZ2</accession>
<dbReference type="InterPro" id="IPR031107">
    <property type="entry name" value="Small_HSP"/>
</dbReference>
<sequence length="163" mass="18136">MASTPVFSPRFDVKETPTMYELYGELPGMDGKNLDIEFSDATTLVIRGRVDRFYERQATFPNASLATAIALSHPAPKDPKKTEDDKKPVEVQKSPQEIAQETEAQIRTGGKYWVAERVVGDFVRSFGFPVQVDQDDVKASMGNGVLSIYVPKAGTRRGRRIPI</sequence>
<feature type="domain" description="SHSP" evidence="5">
    <location>
        <begin position="2"/>
        <end position="163"/>
    </location>
</feature>
<proteinExistence type="inferred from homology"/>